<reference evidence="3 4" key="1">
    <citation type="submission" date="2015-12" db="EMBL/GenBank/DDBJ databases">
        <title>Genome sequence of Tistrella mobilis MCCC 1A02139.</title>
        <authorList>
            <person name="Lu L."/>
            <person name="Lai Q."/>
            <person name="Shao Z."/>
            <person name="Qian P."/>
        </authorList>
    </citation>
    <scope>NUCLEOTIDE SEQUENCE [LARGE SCALE GENOMIC DNA]</scope>
    <source>
        <strain evidence="3 4">MCCC 1A02139</strain>
    </source>
</reference>
<protein>
    <recommendedName>
        <fullName evidence="2">DUF6418 domain-containing protein</fullName>
    </recommendedName>
</protein>
<dbReference type="OrthoDB" id="1408536at2"/>
<evidence type="ECO:0000259" key="2">
    <source>
        <dbReference type="Pfam" id="PF19982"/>
    </source>
</evidence>
<dbReference type="EMBL" id="LPZR01000213">
    <property type="protein sequence ID" value="KYO49941.1"/>
    <property type="molecule type" value="Genomic_DNA"/>
</dbReference>
<dbReference type="InterPro" id="IPR046303">
    <property type="entry name" value="DUF6418"/>
</dbReference>
<evidence type="ECO:0000313" key="4">
    <source>
        <dbReference type="Proteomes" id="UP000075787"/>
    </source>
</evidence>
<keyword evidence="1" id="KW-1133">Transmembrane helix</keyword>
<dbReference type="AlphaFoldDB" id="A0A162JV83"/>
<feature type="transmembrane region" description="Helical" evidence="1">
    <location>
        <begin position="37"/>
        <end position="56"/>
    </location>
</feature>
<feature type="transmembrane region" description="Helical" evidence="1">
    <location>
        <begin position="213"/>
        <end position="231"/>
    </location>
</feature>
<accession>A0A162JV83</accession>
<sequence length="447" mass="50155">MAFVPPFQYFVITGLALAGLLIYYFRGIRQVPSHALVGVLIYSLFSRFISVTYLDYSHSYITETMNFSRNIGAWKMFLIYMAILLAGVYISQLVLANRERMRNEPRFVAPSAKMLRLIFYIVISILGVHYFNIALTGKVALPGSDVNDWNFWTKYAVLKFLPSIFGEQVFFVAMLTGSLLYWARFLKDRPLSRVAITTIFVYMIYLILTGQRFNGLTFPLCILFGMLFAYSRETTGQATPLRLVLAGLSVLLLMIGYLVYQMQFRGIAQLYGGGSGALLYRLFVLQGHAFWNMYDMVVTHGRSGNPADIMDGLYVTMRTIAPPKLAEAYIAEGVNFANIVFGPAIYMLGTFGGGVLIFLLGLAYGASCFYIYRAIRHGKLLLLVPLSLLWFTVHSAYASGSMNQFFSMKAIGATVVLLVLVMADRRARLSARKREANLRGIGADALF</sequence>
<proteinExistence type="predicted"/>
<feature type="transmembrane region" description="Helical" evidence="1">
    <location>
        <begin position="355"/>
        <end position="373"/>
    </location>
</feature>
<keyword evidence="1" id="KW-0472">Membrane</keyword>
<dbReference type="RefSeq" id="WP_062769465.1">
    <property type="nucleotide sequence ID" value="NZ_CP121045.1"/>
</dbReference>
<organism evidence="3 4">
    <name type="scientific">Tistrella mobilis</name>
    <dbReference type="NCBI Taxonomy" id="171437"/>
    <lineage>
        <taxon>Bacteria</taxon>
        <taxon>Pseudomonadati</taxon>
        <taxon>Pseudomonadota</taxon>
        <taxon>Alphaproteobacteria</taxon>
        <taxon>Geminicoccales</taxon>
        <taxon>Geminicoccaceae</taxon>
        <taxon>Tistrella</taxon>
    </lineage>
</organism>
<feature type="transmembrane region" description="Helical" evidence="1">
    <location>
        <begin position="380"/>
        <end position="399"/>
    </location>
</feature>
<dbReference type="Pfam" id="PF19982">
    <property type="entry name" value="DUF6418"/>
    <property type="match status" value="1"/>
</dbReference>
<evidence type="ECO:0000313" key="3">
    <source>
        <dbReference type="EMBL" id="KYO49941.1"/>
    </source>
</evidence>
<feature type="transmembrane region" description="Helical" evidence="1">
    <location>
        <begin position="117"/>
        <end position="140"/>
    </location>
</feature>
<evidence type="ECO:0000256" key="1">
    <source>
        <dbReference type="SAM" id="Phobius"/>
    </source>
</evidence>
<dbReference type="Proteomes" id="UP000075787">
    <property type="component" value="Unassembled WGS sequence"/>
</dbReference>
<feature type="transmembrane region" description="Helical" evidence="1">
    <location>
        <begin position="266"/>
        <end position="284"/>
    </location>
</feature>
<feature type="transmembrane region" description="Helical" evidence="1">
    <location>
        <begin position="405"/>
        <end position="423"/>
    </location>
</feature>
<feature type="transmembrane region" description="Helical" evidence="1">
    <location>
        <begin position="243"/>
        <end position="260"/>
    </location>
</feature>
<feature type="transmembrane region" description="Helical" evidence="1">
    <location>
        <begin position="6"/>
        <end position="25"/>
    </location>
</feature>
<keyword evidence="1" id="KW-0812">Transmembrane</keyword>
<feature type="transmembrane region" description="Helical" evidence="1">
    <location>
        <begin position="76"/>
        <end position="96"/>
    </location>
</feature>
<feature type="transmembrane region" description="Helical" evidence="1">
    <location>
        <begin position="160"/>
        <end position="183"/>
    </location>
</feature>
<feature type="domain" description="DUF6418" evidence="2">
    <location>
        <begin position="310"/>
        <end position="411"/>
    </location>
</feature>
<name>A0A162JV83_9PROT</name>
<gene>
    <name evidence="3" type="ORF">AUP44_15550</name>
</gene>
<dbReference type="GeneID" id="97240535"/>
<comment type="caution">
    <text evidence="3">The sequence shown here is derived from an EMBL/GenBank/DDBJ whole genome shotgun (WGS) entry which is preliminary data.</text>
</comment>